<dbReference type="SUPFAM" id="SSF47031">
    <property type="entry name" value="Second domain of FERM"/>
    <property type="match status" value="1"/>
</dbReference>
<dbReference type="GO" id="GO:0009887">
    <property type="term" value="P:animal organ morphogenesis"/>
    <property type="evidence" value="ECO:0007669"/>
    <property type="project" value="UniProtKB-ARBA"/>
</dbReference>
<dbReference type="InterPro" id="IPR019748">
    <property type="entry name" value="FERM_central"/>
</dbReference>
<dbReference type="SUPFAM" id="SSF52799">
    <property type="entry name" value="(Phosphotyrosine protein) phosphatases II"/>
    <property type="match status" value="1"/>
</dbReference>
<protein>
    <recommendedName>
        <fullName evidence="4">protein-tyrosine-phosphatase</fullName>
        <ecNumber evidence="4">3.1.3.48</ecNumber>
    </recommendedName>
</protein>
<dbReference type="KEGG" id="foc:113203915"/>
<dbReference type="InterPro" id="IPR019749">
    <property type="entry name" value="Band_41_domain"/>
</dbReference>
<evidence type="ECO:0000256" key="5">
    <source>
        <dbReference type="ARBA" id="ARBA00022490"/>
    </source>
</evidence>
<reference evidence="15 16" key="1">
    <citation type="submission" date="2025-04" db="UniProtKB">
        <authorList>
            <consortium name="RefSeq"/>
        </authorList>
    </citation>
    <scope>IDENTIFICATION</scope>
    <source>
        <tissue evidence="15 16">Whole organism</tissue>
    </source>
</reference>
<dbReference type="RefSeq" id="XP_026274648.2">
    <property type="nucleotide sequence ID" value="XM_026418863.2"/>
</dbReference>
<feature type="compositionally biased region" description="Low complexity" evidence="10">
    <location>
        <begin position="778"/>
        <end position="798"/>
    </location>
</feature>
<evidence type="ECO:0000313" key="16">
    <source>
        <dbReference type="RefSeq" id="XP_026274648.2"/>
    </source>
</evidence>
<evidence type="ECO:0000259" key="12">
    <source>
        <dbReference type="PROSITE" id="PS50056"/>
    </source>
</evidence>
<dbReference type="SUPFAM" id="SSF54236">
    <property type="entry name" value="Ubiquitin-like"/>
    <property type="match status" value="1"/>
</dbReference>
<feature type="compositionally biased region" description="Polar residues" evidence="10">
    <location>
        <begin position="756"/>
        <end position="771"/>
    </location>
</feature>
<evidence type="ECO:0000256" key="2">
    <source>
        <dbReference type="ARBA" id="ARBA00004282"/>
    </source>
</evidence>
<dbReference type="CDD" id="cd17099">
    <property type="entry name" value="FERM_F1_PTPN14_like"/>
    <property type="match status" value="1"/>
</dbReference>
<dbReference type="EC" id="3.1.3.48" evidence="4"/>
<feature type="compositionally biased region" description="Low complexity" evidence="10">
    <location>
        <begin position="870"/>
        <end position="892"/>
    </location>
</feature>
<sequence length="1234" mass="138213">MPFKLRLKKSRQYNVVSKSLFVICVELLDGSSMECTLSGESTGQECLDNVCQRLGLQQHEYFGLRYIALNGMQRWLEMDRPVKRQLDKHASKLNLFLRVMYYVLGVSQLQDEMTRYHYFLQLKMDVIEGRMSCDARQAIQLAAFSMQAEYGNHDMERHTIEYLKDLTLFPKHLLEYGHADALLEGVIKQHRVLRGVAPCTAEEHYIQAAQQLDGYGQELFQAVDETGSNVVIGVSLSGVGVGYDNNQLSKFYKWKDITNVVNHKRYFVMECQVPDRSVQFQFSDVESAKYVWRMCVYQHKFFMQHEPNVPGDVQAAHNLFTQSATELAESHEELDAGRAVTWGPTWTSVPTMPVRAQSTSCLDLATPQDMDRLRALLPSYRPAPDYETAVQQKYHSGAQQEVVPANVVRPITRHQLGVLYSSQPEIHQTHLHENLNCGAIYKHYPDVARVERRYIEANTHHALMPTPHTYSTPDLDVVVGHQPAYLQKPPPPYPINRPSSNSTPDLASQALCAPRPHLFSPQVSGSSPDLVSSRSLGMGRMVSLAGGLRGLGPPLGYSLLPNPENHRTHTNLAAAAIDPHVQHVEELRRGRENGCLNKMMNGTVAPPQQFRNIPVSVPTSSAQAPEPIYENIPLPWAAEGRETTADGVGPRSRASSIQSAPEMSRGLASVELLNSSNSPSKMGAANASISVSVAPIMIAHSGVQHHGSHSKLYTSQERLQQQPQSLQQVPQSSNLQQVQQLVPQQSTILQQPQQTMPISTPHQQHQQQSKPLTALMFPPQQQQQQQPQQQQSPQHTQQLLKQNHQVASTQQQSKLSSLNTESSQHSITNGNHSPPSQVVSGLSSQRLIESVPVSVLTDPGQPPRPHGPHTSHNTSATSTNSSMDSSSSSGKTTGRKGRRLKWAGLGLLGGTRDKDRSDSNANSTNQHHWGTALPRVPLPSSVSKETLGQLLEKKLVDSQLFFEFEKIPKKRQNAEFTSANHPDNIVRNRFKEVLPYDENRVRLTPSKENRQGYINASHITATVGNQQRFYVAAQGPQTNTLVSFWQMVWEADIYLVVNLLGANEDGAIPYLPTNIADRSLDLGDFQVWWQFSQEMGHCVTTKLRLFHAATRRVRGVWHLQYPEWGDQGCPNSVGHFLGFLEELNSVRQHTVSEIPPGHNRNPPVLVHCSAGVGRTGVTILSDLLLYTLDHNQELDIPRVVALLRHQRMHMLQTVAQYRFVHSLLIHYLRQSRLI</sequence>
<dbReference type="Gene3D" id="2.30.29.30">
    <property type="entry name" value="Pleckstrin-homology domain (PH domain)/Phosphotyrosine-binding domain (PTB)"/>
    <property type="match status" value="1"/>
</dbReference>
<dbReference type="Pfam" id="PF09380">
    <property type="entry name" value="FERM_C"/>
    <property type="match status" value="1"/>
</dbReference>
<dbReference type="RefSeq" id="XP_052125495.1">
    <property type="nucleotide sequence ID" value="XM_052269535.1"/>
</dbReference>
<evidence type="ECO:0000256" key="9">
    <source>
        <dbReference type="ARBA" id="ARBA00023212"/>
    </source>
</evidence>
<dbReference type="FunFam" id="3.10.20.90:FF:000039">
    <property type="entry name" value="Tyrosine-protein phosphatase non-receptor type"/>
    <property type="match status" value="1"/>
</dbReference>
<evidence type="ECO:0000256" key="3">
    <source>
        <dbReference type="ARBA" id="ARBA00009649"/>
    </source>
</evidence>
<dbReference type="CTD" id="33882"/>
<dbReference type="PROSITE" id="PS50056">
    <property type="entry name" value="TYR_PHOSPHATASE_2"/>
    <property type="match status" value="1"/>
</dbReference>
<dbReference type="SMART" id="SM01196">
    <property type="entry name" value="FERM_C"/>
    <property type="match status" value="1"/>
</dbReference>
<feature type="region of interest" description="Disordered" evidence="10">
    <location>
        <begin position="642"/>
        <end position="662"/>
    </location>
</feature>
<evidence type="ECO:0000259" key="13">
    <source>
        <dbReference type="PROSITE" id="PS50057"/>
    </source>
</evidence>
<evidence type="ECO:0000256" key="8">
    <source>
        <dbReference type="ARBA" id="ARBA00022949"/>
    </source>
</evidence>
<dbReference type="InterPro" id="IPR011993">
    <property type="entry name" value="PH-like_dom_sf"/>
</dbReference>
<dbReference type="SMART" id="SM00295">
    <property type="entry name" value="B41"/>
    <property type="match status" value="1"/>
</dbReference>
<evidence type="ECO:0000313" key="17">
    <source>
        <dbReference type="RefSeq" id="XP_052125495.1"/>
    </source>
</evidence>
<feature type="domain" description="Tyrosine specific protein phosphatases" evidence="12">
    <location>
        <begin position="1137"/>
        <end position="1218"/>
    </location>
</feature>
<dbReference type="GO" id="GO:0005856">
    <property type="term" value="C:cytoskeleton"/>
    <property type="evidence" value="ECO:0007669"/>
    <property type="project" value="UniProtKB-SubCell"/>
</dbReference>
<dbReference type="RefSeq" id="XP_026274647.2">
    <property type="nucleotide sequence ID" value="XM_026418862.2"/>
</dbReference>
<dbReference type="InterPro" id="IPR029021">
    <property type="entry name" value="Prot-tyrosine_phosphatase-like"/>
</dbReference>
<dbReference type="Pfam" id="PF00102">
    <property type="entry name" value="Y_phosphatase"/>
    <property type="match status" value="1"/>
</dbReference>
<dbReference type="SMART" id="SM00404">
    <property type="entry name" value="PTPc_motif"/>
    <property type="match status" value="1"/>
</dbReference>
<dbReference type="InterPro" id="IPR000387">
    <property type="entry name" value="Tyr_Pase_dom"/>
</dbReference>
<dbReference type="GeneID" id="113203915"/>
<dbReference type="InterPro" id="IPR000299">
    <property type="entry name" value="FERM_domain"/>
</dbReference>
<dbReference type="InterPro" id="IPR003595">
    <property type="entry name" value="Tyr_Pase_cat"/>
</dbReference>
<evidence type="ECO:0000256" key="1">
    <source>
        <dbReference type="ARBA" id="ARBA00004245"/>
    </source>
</evidence>
<feature type="domain" description="FERM" evidence="13">
    <location>
        <begin position="21"/>
        <end position="306"/>
    </location>
</feature>
<dbReference type="Gene3D" id="3.10.20.90">
    <property type="entry name" value="Phosphatidylinositol 3-kinase Catalytic Subunit, Chain A, domain 1"/>
    <property type="match status" value="1"/>
</dbReference>
<dbReference type="PROSITE" id="PS50055">
    <property type="entry name" value="TYR_PHOSPHATASE_PTP"/>
    <property type="match status" value="1"/>
</dbReference>
<dbReference type="InterPro" id="IPR014352">
    <property type="entry name" value="FERM/acyl-CoA-bd_prot_sf"/>
</dbReference>
<dbReference type="InterPro" id="IPR018980">
    <property type="entry name" value="FERM_PH-like_C"/>
</dbReference>
<dbReference type="PANTHER" id="PTHR45706:SF1">
    <property type="entry name" value="PEZ, ISOFORM A"/>
    <property type="match status" value="1"/>
</dbReference>
<dbReference type="InterPro" id="IPR035963">
    <property type="entry name" value="FERM_2"/>
</dbReference>
<keyword evidence="9" id="KW-0206">Cytoskeleton</keyword>
<dbReference type="OrthoDB" id="10012364at2759"/>
<evidence type="ECO:0000259" key="11">
    <source>
        <dbReference type="PROSITE" id="PS50055"/>
    </source>
</evidence>
<dbReference type="Gene3D" id="3.90.190.10">
    <property type="entry name" value="Protein tyrosine phosphatase superfamily"/>
    <property type="match status" value="1"/>
</dbReference>
<dbReference type="PRINTS" id="PR00935">
    <property type="entry name" value="BAND41"/>
</dbReference>
<evidence type="ECO:0000256" key="7">
    <source>
        <dbReference type="ARBA" id="ARBA00022912"/>
    </source>
</evidence>
<keyword evidence="6" id="KW-0378">Hydrolase</keyword>
<organism evidence="14 16">
    <name type="scientific">Frankliniella occidentalis</name>
    <name type="common">Western flower thrips</name>
    <name type="synonym">Euthrips occidentalis</name>
    <dbReference type="NCBI Taxonomy" id="133901"/>
    <lineage>
        <taxon>Eukaryota</taxon>
        <taxon>Metazoa</taxon>
        <taxon>Ecdysozoa</taxon>
        <taxon>Arthropoda</taxon>
        <taxon>Hexapoda</taxon>
        <taxon>Insecta</taxon>
        <taxon>Pterygota</taxon>
        <taxon>Neoptera</taxon>
        <taxon>Paraneoptera</taxon>
        <taxon>Thysanoptera</taxon>
        <taxon>Terebrantia</taxon>
        <taxon>Thripoidea</taxon>
        <taxon>Thripidae</taxon>
        <taxon>Frankliniella</taxon>
    </lineage>
</organism>
<dbReference type="InterPro" id="IPR016130">
    <property type="entry name" value="Tyr_Pase_AS"/>
</dbReference>
<dbReference type="PANTHER" id="PTHR45706">
    <property type="entry name" value="TYROSINE-PROTEIN PHOSPHATASE"/>
    <property type="match status" value="1"/>
</dbReference>
<comment type="subcellular location">
    <subcellularLocation>
        <location evidence="2">Cell junction</location>
    </subcellularLocation>
    <subcellularLocation>
        <location evidence="1">Cytoplasm</location>
        <location evidence="1">Cytoskeleton</location>
    </subcellularLocation>
</comment>
<dbReference type="CDD" id="cd13188">
    <property type="entry name" value="FERM_C_PTPN14_PTPN21"/>
    <property type="match status" value="1"/>
</dbReference>
<dbReference type="GO" id="GO:0071944">
    <property type="term" value="C:cell periphery"/>
    <property type="evidence" value="ECO:0007669"/>
    <property type="project" value="UniProtKB-ARBA"/>
</dbReference>
<dbReference type="PRINTS" id="PR00700">
    <property type="entry name" value="PRTYPHPHTASE"/>
</dbReference>
<keyword evidence="14" id="KW-1185">Reference proteome</keyword>
<dbReference type="Proteomes" id="UP000504606">
    <property type="component" value="Unplaced"/>
</dbReference>
<comment type="similarity">
    <text evidence="3">Belongs to the protein-tyrosine phosphatase family. Non-receptor class subfamily.</text>
</comment>
<dbReference type="SMART" id="SM00194">
    <property type="entry name" value="PTPc"/>
    <property type="match status" value="1"/>
</dbReference>
<feature type="compositionally biased region" description="Polar residues" evidence="10">
    <location>
        <begin position="919"/>
        <end position="928"/>
    </location>
</feature>
<name>A0A6J1S202_FRAOC</name>
<dbReference type="InterPro" id="IPR041782">
    <property type="entry name" value="PTPN14/21_FERM_C"/>
</dbReference>
<dbReference type="Gene3D" id="1.20.80.10">
    <property type="match status" value="1"/>
</dbReference>
<dbReference type="PROSITE" id="PS50057">
    <property type="entry name" value="FERM_3"/>
    <property type="match status" value="1"/>
</dbReference>
<dbReference type="PROSITE" id="PS00661">
    <property type="entry name" value="FERM_2"/>
    <property type="match status" value="1"/>
</dbReference>
<gene>
    <name evidence="15 16 17" type="primary">LOC113203915</name>
</gene>
<accession>A0A6J1S202</accession>
<proteinExistence type="inferred from homology"/>
<dbReference type="FunFam" id="1.20.80.10:FF:000014">
    <property type="entry name" value="Tyrosine-protein phosphatase non-receptor type"/>
    <property type="match status" value="1"/>
</dbReference>
<feature type="region of interest" description="Disordered" evidence="10">
    <location>
        <begin position="748"/>
        <end position="937"/>
    </location>
</feature>
<evidence type="ECO:0000313" key="15">
    <source>
        <dbReference type="RefSeq" id="XP_026274647.2"/>
    </source>
</evidence>
<dbReference type="PROSITE" id="PS00383">
    <property type="entry name" value="TYR_PHOSPHATASE_1"/>
    <property type="match status" value="1"/>
</dbReference>
<dbReference type="InterPro" id="IPR018979">
    <property type="entry name" value="FERM_N"/>
</dbReference>
<dbReference type="InterPro" id="IPR019747">
    <property type="entry name" value="FERM_CS"/>
</dbReference>
<dbReference type="AlphaFoldDB" id="A0A6J1S202"/>
<evidence type="ECO:0000256" key="10">
    <source>
        <dbReference type="SAM" id="MobiDB-lite"/>
    </source>
</evidence>
<dbReference type="CDD" id="cd14473">
    <property type="entry name" value="FERM_B-lobe"/>
    <property type="match status" value="1"/>
</dbReference>
<dbReference type="Pfam" id="PF00373">
    <property type="entry name" value="FERM_M"/>
    <property type="match status" value="1"/>
</dbReference>
<evidence type="ECO:0000256" key="4">
    <source>
        <dbReference type="ARBA" id="ARBA00013064"/>
    </source>
</evidence>
<dbReference type="GO" id="GO:0048666">
    <property type="term" value="P:neuron development"/>
    <property type="evidence" value="ECO:0007669"/>
    <property type="project" value="UniProtKB-ARBA"/>
</dbReference>
<dbReference type="InterPro" id="IPR029071">
    <property type="entry name" value="Ubiquitin-like_domsf"/>
</dbReference>
<feature type="compositionally biased region" description="Polar residues" evidence="10">
    <location>
        <begin position="799"/>
        <end position="847"/>
    </location>
</feature>
<dbReference type="InterPro" id="IPR000242">
    <property type="entry name" value="PTP_cat"/>
</dbReference>
<keyword evidence="7" id="KW-0904">Protein phosphatase</keyword>
<evidence type="ECO:0000256" key="6">
    <source>
        <dbReference type="ARBA" id="ARBA00022801"/>
    </source>
</evidence>
<feature type="domain" description="Tyrosine-protein phosphatase" evidence="11">
    <location>
        <begin position="960"/>
        <end position="1227"/>
    </location>
</feature>
<dbReference type="Pfam" id="PF09379">
    <property type="entry name" value="FERM_N"/>
    <property type="match status" value="1"/>
</dbReference>
<evidence type="ECO:0000313" key="14">
    <source>
        <dbReference type="Proteomes" id="UP000504606"/>
    </source>
</evidence>
<dbReference type="GO" id="GO:0004725">
    <property type="term" value="F:protein tyrosine phosphatase activity"/>
    <property type="evidence" value="ECO:0007669"/>
    <property type="project" value="UniProtKB-EC"/>
</dbReference>
<keyword evidence="8" id="KW-0965">Cell junction</keyword>
<dbReference type="GO" id="GO:0070161">
    <property type="term" value="C:anchoring junction"/>
    <property type="evidence" value="ECO:0007669"/>
    <property type="project" value="UniProtKB-SubCell"/>
</dbReference>
<dbReference type="SUPFAM" id="SSF50729">
    <property type="entry name" value="PH domain-like"/>
    <property type="match status" value="1"/>
</dbReference>
<keyword evidence="5" id="KW-0963">Cytoplasm</keyword>